<gene>
    <name evidence="1" type="ORF">SAMN04487819_10713</name>
</gene>
<reference evidence="2" key="1">
    <citation type="submission" date="2016-10" db="EMBL/GenBank/DDBJ databases">
        <authorList>
            <person name="Varghese N."/>
            <person name="Submissions S."/>
        </authorList>
    </citation>
    <scope>NUCLEOTIDE SEQUENCE [LARGE SCALE GENOMIC DNA]</scope>
    <source>
        <strain evidence="2">DSM 45004</strain>
    </source>
</reference>
<evidence type="ECO:0000313" key="1">
    <source>
        <dbReference type="EMBL" id="SFE04397.1"/>
    </source>
</evidence>
<name>A0A1I1XAL5_9ACTN</name>
<accession>A0A1I1XAL5</accession>
<dbReference type="EMBL" id="FOMZ01000007">
    <property type="protein sequence ID" value="SFE04397.1"/>
    <property type="molecule type" value="Genomic_DNA"/>
</dbReference>
<sequence length="159" mass="16893">MTSQEVSNPENTSNEQAELMKHGERVADGAAVGSAVYGTADARCTGSVYVGDRVLSGLTPGQLRELAAQAATSADAAGADRHSVILQNDPEIRQLYRESTTLCGSEANVELLQDPDLGPVGYIDVNRREALTSLSVDEMLSLSAHLAQMALVAHREVNR</sequence>
<proteinExistence type="predicted"/>
<dbReference type="RefSeq" id="WP_092926990.1">
    <property type="nucleotide sequence ID" value="NZ_FOMZ01000007.1"/>
</dbReference>
<protein>
    <submittedName>
        <fullName evidence="1">Uncharacterized protein</fullName>
    </submittedName>
</protein>
<dbReference type="AlphaFoldDB" id="A0A1I1XAL5"/>
<dbReference type="Proteomes" id="UP000198716">
    <property type="component" value="Unassembled WGS sequence"/>
</dbReference>
<organism evidence="1 2">
    <name type="scientific">Actinopolyspora alba</name>
    <dbReference type="NCBI Taxonomy" id="673379"/>
    <lineage>
        <taxon>Bacteria</taxon>
        <taxon>Bacillati</taxon>
        <taxon>Actinomycetota</taxon>
        <taxon>Actinomycetes</taxon>
        <taxon>Actinopolysporales</taxon>
        <taxon>Actinopolysporaceae</taxon>
        <taxon>Actinopolyspora</taxon>
        <taxon>Actinopolyspora alba group</taxon>
    </lineage>
</organism>
<keyword evidence="2" id="KW-1185">Reference proteome</keyword>
<evidence type="ECO:0000313" key="2">
    <source>
        <dbReference type="Proteomes" id="UP000198716"/>
    </source>
</evidence>